<feature type="transmembrane region" description="Helical" evidence="7">
    <location>
        <begin position="155"/>
        <end position="176"/>
    </location>
</feature>
<keyword evidence="5 7" id="KW-1133">Transmembrane helix</keyword>
<dbReference type="PANTHER" id="PTHR30250">
    <property type="entry name" value="PST FAMILY PREDICTED COLANIC ACID TRANSPORTER"/>
    <property type="match status" value="1"/>
</dbReference>
<dbReference type="EMBL" id="FNVA01000006">
    <property type="protein sequence ID" value="SEG52670.1"/>
    <property type="molecule type" value="Genomic_DNA"/>
</dbReference>
<organism evidence="8 9">
    <name type="scientific">Bryocella elongata</name>
    <dbReference type="NCBI Taxonomy" id="863522"/>
    <lineage>
        <taxon>Bacteria</taxon>
        <taxon>Pseudomonadati</taxon>
        <taxon>Acidobacteriota</taxon>
        <taxon>Terriglobia</taxon>
        <taxon>Terriglobales</taxon>
        <taxon>Acidobacteriaceae</taxon>
        <taxon>Bryocella</taxon>
    </lineage>
</organism>
<dbReference type="GO" id="GO:0005886">
    <property type="term" value="C:plasma membrane"/>
    <property type="evidence" value="ECO:0007669"/>
    <property type="project" value="UniProtKB-SubCell"/>
</dbReference>
<feature type="transmembrane region" description="Helical" evidence="7">
    <location>
        <begin position="130"/>
        <end position="149"/>
    </location>
</feature>
<keyword evidence="6 7" id="KW-0472">Membrane</keyword>
<feature type="transmembrane region" description="Helical" evidence="7">
    <location>
        <begin position="188"/>
        <end position="206"/>
    </location>
</feature>
<sequence>MESALAGETVLLETPSVMEPEVLVEVAEPAPEPPSGPERSVVSFLESAAIKAAAWTIVSYGAAMGLRVVNSLVLTRMLAPTAFGEMILVSTLITGITLLSDIGLGPSVIQSERGDDVRFLNTAWTLQAGRGIALWLIAMVIAAPAAHWYRDPSLTRVLAVLALSCVIGGFNSTGFLTLSRHLGVRRLFAIDFSTQIIALVVTVAWAYRWPSVWALVAGNLVSGIYRLILSHIPAVTPGIRNRWSLDRKSLTEIVHFGKWIVLGTAFFFFASQADRLLLGRMVSLTTLGIYGIAFQISDVPRSIINAFSQRVGFPFVAKLMHLPQADFRGRFLRYRGFALSGGAVLLAAMVVWGDLLILKFYPARYHEGSWMIPVLAVGLWHTLLYTTTQPVLFSLGKSTYNAVGNALYCAAMLIGIPLGFKFFGMPGAVVAVAAGDFPLYVVTQFGAQREGVRPLRQDLLLTLLFLALLAVGFGLRRYA</sequence>
<feature type="transmembrane region" description="Helical" evidence="7">
    <location>
        <begin position="250"/>
        <end position="270"/>
    </location>
</feature>
<feature type="transmembrane region" description="Helical" evidence="7">
    <location>
        <begin position="459"/>
        <end position="478"/>
    </location>
</feature>
<comment type="subcellular location">
    <subcellularLocation>
        <location evidence="1">Cell membrane</location>
        <topology evidence="1">Multi-pass membrane protein</topology>
    </subcellularLocation>
</comment>
<proteinExistence type="inferred from homology"/>
<evidence type="ECO:0000256" key="4">
    <source>
        <dbReference type="ARBA" id="ARBA00022692"/>
    </source>
</evidence>
<name>A0A1H6AWP6_9BACT</name>
<evidence type="ECO:0000256" key="2">
    <source>
        <dbReference type="ARBA" id="ARBA00007430"/>
    </source>
</evidence>
<feature type="transmembrane region" description="Helical" evidence="7">
    <location>
        <begin position="337"/>
        <end position="358"/>
    </location>
</feature>
<feature type="transmembrane region" description="Helical" evidence="7">
    <location>
        <begin position="426"/>
        <end position="447"/>
    </location>
</feature>
<evidence type="ECO:0000313" key="8">
    <source>
        <dbReference type="EMBL" id="SEG52670.1"/>
    </source>
</evidence>
<evidence type="ECO:0000256" key="3">
    <source>
        <dbReference type="ARBA" id="ARBA00022475"/>
    </source>
</evidence>
<reference evidence="8 9" key="1">
    <citation type="submission" date="2016-10" db="EMBL/GenBank/DDBJ databases">
        <authorList>
            <person name="de Groot N.N."/>
        </authorList>
    </citation>
    <scope>NUCLEOTIDE SEQUENCE [LARGE SCALE GENOMIC DNA]</scope>
    <source>
        <strain evidence="8 9">DSM 22489</strain>
    </source>
</reference>
<comment type="similarity">
    <text evidence="2">Belongs to the polysaccharide synthase family.</text>
</comment>
<feature type="transmembrane region" description="Helical" evidence="7">
    <location>
        <begin position="400"/>
        <end position="420"/>
    </location>
</feature>
<dbReference type="PANTHER" id="PTHR30250:SF10">
    <property type="entry name" value="LIPOPOLYSACCHARIDE BIOSYNTHESIS PROTEIN WZXC"/>
    <property type="match status" value="1"/>
</dbReference>
<keyword evidence="4 7" id="KW-0812">Transmembrane</keyword>
<dbReference type="AlphaFoldDB" id="A0A1H6AWP6"/>
<feature type="transmembrane region" description="Helical" evidence="7">
    <location>
        <begin position="48"/>
        <end position="66"/>
    </location>
</feature>
<dbReference type="Proteomes" id="UP000236728">
    <property type="component" value="Unassembled WGS sequence"/>
</dbReference>
<dbReference type="OrthoDB" id="9770347at2"/>
<feature type="transmembrane region" description="Helical" evidence="7">
    <location>
        <begin position="86"/>
        <end position="109"/>
    </location>
</feature>
<evidence type="ECO:0000256" key="5">
    <source>
        <dbReference type="ARBA" id="ARBA00022989"/>
    </source>
</evidence>
<dbReference type="RefSeq" id="WP_103934193.1">
    <property type="nucleotide sequence ID" value="NZ_FNVA01000006.1"/>
</dbReference>
<evidence type="ECO:0000313" key="9">
    <source>
        <dbReference type="Proteomes" id="UP000236728"/>
    </source>
</evidence>
<protein>
    <submittedName>
        <fullName evidence="8">Membrane protein involved in the export of O-antigen and teichoic acid</fullName>
    </submittedName>
</protein>
<evidence type="ECO:0000256" key="6">
    <source>
        <dbReference type="ARBA" id="ARBA00023136"/>
    </source>
</evidence>
<accession>A0A1H6AWP6</accession>
<evidence type="ECO:0000256" key="7">
    <source>
        <dbReference type="SAM" id="Phobius"/>
    </source>
</evidence>
<dbReference type="Pfam" id="PF13440">
    <property type="entry name" value="Polysacc_synt_3"/>
    <property type="match status" value="1"/>
</dbReference>
<keyword evidence="3" id="KW-1003">Cell membrane</keyword>
<keyword evidence="9" id="KW-1185">Reference proteome</keyword>
<gene>
    <name evidence="8" type="ORF">SAMN05421819_3310</name>
</gene>
<evidence type="ECO:0000256" key="1">
    <source>
        <dbReference type="ARBA" id="ARBA00004651"/>
    </source>
</evidence>
<feature type="transmembrane region" description="Helical" evidence="7">
    <location>
        <begin position="212"/>
        <end position="229"/>
    </location>
</feature>
<dbReference type="InterPro" id="IPR050833">
    <property type="entry name" value="Poly_Biosynth_Transport"/>
</dbReference>
<feature type="transmembrane region" description="Helical" evidence="7">
    <location>
        <begin position="370"/>
        <end position="388"/>
    </location>
</feature>